<accession>A0A917A2K3</accession>
<reference evidence="3" key="1">
    <citation type="journal article" date="2014" name="Int. J. Syst. Evol. Microbiol.">
        <title>Complete genome sequence of Corynebacterium casei LMG S-19264T (=DSM 44701T), isolated from a smear-ripened cheese.</title>
        <authorList>
            <consortium name="US DOE Joint Genome Institute (JGI-PGF)"/>
            <person name="Walter F."/>
            <person name="Albersmeier A."/>
            <person name="Kalinowski J."/>
            <person name="Ruckert C."/>
        </authorList>
    </citation>
    <scope>NUCLEOTIDE SEQUENCE</scope>
    <source>
        <strain evidence="3">CGMCC 1.15367</strain>
    </source>
</reference>
<feature type="signal peptide" evidence="1">
    <location>
        <begin position="1"/>
        <end position="30"/>
    </location>
</feature>
<name>A0A917A2K3_9HYPH</name>
<evidence type="ECO:0000313" key="4">
    <source>
        <dbReference type="Proteomes" id="UP000644699"/>
    </source>
</evidence>
<dbReference type="PANTHER" id="PTHR36307:SF1">
    <property type="entry name" value="FLAGELLA BASAL BODY P-RING FORMATION PROTEIN FLGA"/>
    <property type="match status" value="1"/>
</dbReference>
<keyword evidence="3" id="KW-0969">Cilium</keyword>
<keyword evidence="1" id="KW-0732">Signal</keyword>
<dbReference type="Gene3D" id="2.30.30.760">
    <property type="match status" value="1"/>
</dbReference>
<evidence type="ECO:0000259" key="2">
    <source>
        <dbReference type="Pfam" id="PF13144"/>
    </source>
</evidence>
<keyword evidence="3" id="KW-0966">Cell projection</keyword>
<dbReference type="NCBIfam" id="TIGR03170">
    <property type="entry name" value="flgA_cterm"/>
    <property type="match status" value="1"/>
</dbReference>
<comment type="similarity">
    <text evidence="1">Belongs to the FlgA family.</text>
</comment>
<dbReference type="Pfam" id="PF13144">
    <property type="entry name" value="ChapFlgA"/>
    <property type="match status" value="1"/>
</dbReference>
<dbReference type="PANTHER" id="PTHR36307">
    <property type="entry name" value="FLAGELLA BASAL BODY P-RING FORMATION PROTEIN FLGA"/>
    <property type="match status" value="1"/>
</dbReference>
<keyword evidence="4" id="KW-1185">Reference proteome</keyword>
<evidence type="ECO:0000256" key="1">
    <source>
        <dbReference type="RuleBase" id="RU362063"/>
    </source>
</evidence>
<protein>
    <recommendedName>
        <fullName evidence="1">Flagella basal body P-ring formation protein FlgA</fullName>
    </recommendedName>
</protein>
<reference evidence="3" key="2">
    <citation type="submission" date="2020-09" db="EMBL/GenBank/DDBJ databases">
        <authorList>
            <person name="Sun Q."/>
            <person name="Zhou Y."/>
        </authorList>
    </citation>
    <scope>NUCLEOTIDE SEQUENCE</scope>
    <source>
        <strain evidence="3">CGMCC 1.15367</strain>
    </source>
</reference>
<keyword evidence="1" id="KW-0574">Periplasm</keyword>
<comment type="caution">
    <text evidence="3">The sequence shown here is derived from an EMBL/GenBank/DDBJ whole genome shotgun (WGS) entry which is preliminary data.</text>
</comment>
<dbReference type="InterPro" id="IPR039246">
    <property type="entry name" value="Flagellar_FlgA"/>
</dbReference>
<organism evidence="3 4">
    <name type="scientific">Aureimonas endophytica</name>
    <dbReference type="NCBI Taxonomy" id="2027858"/>
    <lineage>
        <taxon>Bacteria</taxon>
        <taxon>Pseudomonadati</taxon>
        <taxon>Pseudomonadota</taxon>
        <taxon>Alphaproteobacteria</taxon>
        <taxon>Hyphomicrobiales</taxon>
        <taxon>Aurantimonadaceae</taxon>
        <taxon>Aureimonas</taxon>
    </lineage>
</organism>
<proteinExistence type="inferred from homology"/>
<gene>
    <name evidence="3" type="ORF">GCM10011390_48960</name>
</gene>
<comment type="function">
    <text evidence="1">Involved in the assembly process of the P-ring formation. It may associate with FlgF on the rod constituting a structure essential for the P-ring assembly or may act as a modulator protein for the P-ring assembly.</text>
</comment>
<feature type="domain" description="Flagella basal body P-ring formation protein FlgA SAF" evidence="2">
    <location>
        <begin position="65"/>
        <end position="162"/>
    </location>
</feature>
<dbReference type="AlphaFoldDB" id="A0A917A2K3"/>
<dbReference type="InterPro" id="IPR017585">
    <property type="entry name" value="SAF_FlgA"/>
</dbReference>
<feature type="chain" id="PRO_5038159096" description="Flagella basal body P-ring formation protein FlgA" evidence="1">
    <location>
        <begin position="31"/>
        <end position="165"/>
    </location>
</feature>
<evidence type="ECO:0000313" key="3">
    <source>
        <dbReference type="EMBL" id="GGE23750.1"/>
    </source>
</evidence>
<comment type="subcellular location">
    <subcellularLocation>
        <location evidence="1">Periplasm</location>
    </subcellularLocation>
</comment>
<dbReference type="EMBL" id="BMIQ01000013">
    <property type="protein sequence ID" value="GGE23750.1"/>
    <property type="molecule type" value="Genomic_DNA"/>
</dbReference>
<keyword evidence="1" id="KW-1005">Bacterial flagellum biogenesis</keyword>
<dbReference type="GO" id="GO:0044780">
    <property type="term" value="P:bacterial-type flagellum assembly"/>
    <property type="evidence" value="ECO:0007669"/>
    <property type="project" value="InterPro"/>
</dbReference>
<sequence length="165" mass="17438">MEAHSKRRRMPRRSGAVLAILMAFAGPAMPAQPASADIDLPVPAGVVYPGQSVSDKGLSRVRFRVPAAKLSAYVIEEGMLGDRVAKRTLLPNQPILLSDLKSPDIVRAGVNAPIVYREGGVFIAGIGMPLVSAAEGERIRVRNVDSGITINGVVQADGTIEVDSQ</sequence>
<dbReference type="GO" id="GO:0042597">
    <property type="term" value="C:periplasmic space"/>
    <property type="evidence" value="ECO:0007669"/>
    <property type="project" value="UniProtKB-SubCell"/>
</dbReference>
<keyword evidence="3" id="KW-0282">Flagellum</keyword>
<dbReference type="RefSeq" id="WP_244639667.1">
    <property type="nucleotide sequence ID" value="NZ_BMIQ01000013.1"/>
</dbReference>
<dbReference type="Proteomes" id="UP000644699">
    <property type="component" value="Unassembled WGS sequence"/>
</dbReference>